<feature type="domain" description="Ketoreductase" evidence="6">
    <location>
        <begin position="15"/>
        <end position="194"/>
    </location>
</feature>
<evidence type="ECO:0000256" key="4">
    <source>
        <dbReference type="RuleBase" id="RU000363"/>
    </source>
</evidence>
<evidence type="ECO:0000256" key="5">
    <source>
        <dbReference type="SAM" id="MobiDB-lite"/>
    </source>
</evidence>
<keyword evidence="2" id="KW-0560">Oxidoreductase</keyword>
<accession>A0A6J1BN84</accession>
<dbReference type="GO" id="GO:0016491">
    <property type="term" value="F:oxidoreductase activity"/>
    <property type="evidence" value="ECO:0007669"/>
    <property type="project" value="UniProtKB-KW"/>
</dbReference>
<dbReference type="CDD" id="cd05233">
    <property type="entry name" value="SDR_c"/>
    <property type="match status" value="1"/>
</dbReference>
<dbReference type="PROSITE" id="PS00061">
    <property type="entry name" value="ADH_SHORT"/>
    <property type="match status" value="1"/>
</dbReference>
<dbReference type="SUPFAM" id="SSF51735">
    <property type="entry name" value="NAD(P)-binding Rossmann-fold domains"/>
    <property type="match status" value="1"/>
</dbReference>
<evidence type="ECO:0000256" key="2">
    <source>
        <dbReference type="ARBA" id="ARBA00023002"/>
    </source>
</evidence>
<dbReference type="InterPro" id="IPR036291">
    <property type="entry name" value="NAD(P)-bd_dom_sf"/>
</dbReference>
<keyword evidence="7" id="KW-1185">Reference proteome</keyword>
<gene>
    <name evidence="8" type="primary">LOC110428969</name>
</gene>
<dbReference type="Gene3D" id="3.40.50.720">
    <property type="entry name" value="NAD(P)-binding Rossmann-like Domain"/>
    <property type="match status" value="1"/>
</dbReference>
<dbReference type="SMART" id="SM00822">
    <property type="entry name" value="PKS_KR"/>
    <property type="match status" value="1"/>
</dbReference>
<name>A0A6J1BN84_9ROSI</name>
<reference evidence="8" key="1">
    <citation type="submission" date="2025-08" db="UniProtKB">
        <authorList>
            <consortium name="RefSeq"/>
        </authorList>
    </citation>
    <scope>IDENTIFICATION</scope>
    <source>
        <tissue evidence="8">Leaf</tissue>
    </source>
</reference>
<dbReference type="AlphaFoldDB" id="A0A6J1BN84"/>
<dbReference type="GO" id="GO:0016020">
    <property type="term" value="C:membrane"/>
    <property type="evidence" value="ECO:0007669"/>
    <property type="project" value="TreeGrafter"/>
</dbReference>
<evidence type="ECO:0000313" key="7">
    <source>
        <dbReference type="Proteomes" id="UP000504621"/>
    </source>
</evidence>
<comment type="similarity">
    <text evidence="1 4">Belongs to the short-chain dehydrogenases/reductases (SDR) family.</text>
</comment>
<evidence type="ECO:0000259" key="6">
    <source>
        <dbReference type="SMART" id="SM00822"/>
    </source>
</evidence>
<dbReference type="PRINTS" id="PR00081">
    <property type="entry name" value="GDHRDH"/>
</dbReference>
<evidence type="ECO:0000256" key="1">
    <source>
        <dbReference type="ARBA" id="ARBA00006484"/>
    </source>
</evidence>
<dbReference type="InterPro" id="IPR057326">
    <property type="entry name" value="KR_dom"/>
</dbReference>
<protein>
    <submittedName>
        <fullName evidence="8">Uncharacterized protein LOC110428969</fullName>
    </submittedName>
</protein>
<evidence type="ECO:0000256" key="3">
    <source>
        <dbReference type="ARBA" id="ARBA00037096"/>
    </source>
</evidence>
<organism evidence="7 8">
    <name type="scientific">Herrania umbratica</name>
    <dbReference type="NCBI Taxonomy" id="108875"/>
    <lineage>
        <taxon>Eukaryota</taxon>
        <taxon>Viridiplantae</taxon>
        <taxon>Streptophyta</taxon>
        <taxon>Embryophyta</taxon>
        <taxon>Tracheophyta</taxon>
        <taxon>Spermatophyta</taxon>
        <taxon>Magnoliopsida</taxon>
        <taxon>eudicotyledons</taxon>
        <taxon>Gunneridae</taxon>
        <taxon>Pentapetalae</taxon>
        <taxon>rosids</taxon>
        <taxon>malvids</taxon>
        <taxon>Malvales</taxon>
        <taxon>Malvaceae</taxon>
        <taxon>Byttnerioideae</taxon>
        <taxon>Herrania</taxon>
    </lineage>
</organism>
<dbReference type="InterPro" id="IPR020904">
    <property type="entry name" value="Sc_DH/Rdtase_CS"/>
</dbReference>
<proteinExistence type="inferred from homology"/>
<dbReference type="Pfam" id="PF00106">
    <property type="entry name" value="adh_short"/>
    <property type="match status" value="1"/>
</dbReference>
<sequence length="313" mass="32808">MSARDRNLPRDLSGRVVFITGAARGIGEETARRAAARGAHVAAVGMEPERLSALVEELGPQHCWAECDVTDQASLDAAVATTVSALGGIDVVIANAGIANQGTVAQSPADVIARVMEVNLIGVARTVSATLPEVEKRRGYLLLVSSLAAFTALPGMAAYCGSKAGVENYGNALRFELAHRGVGVGTAHMGWIDTDLVRDVKADSSTFEDTLKKLPYPLGALTSVGDCADAFIEGIVKRKRRIFVPKAVALVAAARPITFSWLGDLPVLAQARTMVPRLEEQFRKTGRQFGATSGGMGKAARAVTPDSTPSDPG</sequence>
<dbReference type="InterPro" id="IPR002347">
    <property type="entry name" value="SDR_fam"/>
</dbReference>
<dbReference type="RefSeq" id="XP_021300563.1">
    <property type="nucleotide sequence ID" value="XM_021444888.1"/>
</dbReference>
<dbReference type="NCBIfam" id="NF004526">
    <property type="entry name" value="PRK05872.1"/>
    <property type="match status" value="1"/>
</dbReference>
<dbReference type="GeneID" id="110428969"/>
<comment type="function">
    <text evidence="3">Putative oxidoreductase.</text>
</comment>
<dbReference type="OrthoDB" id="1933717at2759"/>
<dbReference type="PRINTS" id="PR00080">
    <property type="entry name" value="SDRFAMILY"/>
</dbReference>
<dbReference type="Proteomes" id="UP000504621">
    <property type="component" value="Unplaced"/>
</dbReference>
<evidence type="ECO:0000313" key="8">
    <source>
        <dbReference type="RefSeq" id="XP_021300563.1"/>
    </source>
</evidence>
<feature type="region of interest" description="Disordered" evidence="5">
    <location>
        <begin position="287"/>
        <end position="313"/>
    </location>
</feature>
<dbReference type="PANTHER" id="PTHR44196:SF1">
    <property type="entry name" value="DEHYDROGENASE_REDUCTASE SDR FAMILY MEMBER 7B"/>
    <property type="match status" value="1"/>
</dbReference>
<dbReference type="PANTHER" id="PTHR44196">
    <property type="entry name" value="DEHYDROGENASE/REDUCTASE SDR FAMILY MEMBER 7B"/>
    <property type="match status" value="1"/>
</dbReference>